<reference evidence="2 3" key="1">
    <citation type="submission" date="2012-08" db="EMBL/GenBank/DDBJ databases">
        <title>Oryza genome evolution.</title>
        <authorList>
            <person name="Wing R.A."/>
        </authorList>
    </citation>
    <scope>NUCLEOTIDE SEQUENCE</scope>
</reference>
<organism evidence="2 3">
    <name type="scientific">Leersia perrieri</name>
    <dbReference type="NCBI Taxonomy" id="77586"/>
    <lineage>
        <taxon>Eukaryota</taxon>
        <taxon>Viridiplantae</taxon>
        <taxon>Streptophyta</taxon>
        <taxon>Embryophyta</taxon>
        <taxon>Tracheophyta</taxon>
        <taxon>Spermatophyta</taxon>
        <taxon>Magnoliopsida</taxon>
        <taxon>Liliopsida</taxon>
        <taxon>Poales</taxon>
        <taxon>Poaceae</taxon>
        <taxon>BOP clade</taxon>
        <taxon>Oryzoideae</taxon>
        <taxon>Oryzeae</taxon>
        <taxon>Oryzinae</taxon>
        <taxon>Leersia</taxon>
    </lineage>
</organism>
<feature type="region of interest" description="Disordered" evidence="1">
    <location>
        <begin position="416"/>
        <end position="477"/>
    </location>
</feature>
<dbReference type="HOGENOM" id="CLU_045317_0_0_1"/>
<dbReference type="Proteomes" id="UP000032180">
    <property type="component" value="Chromosome 1"/>
</dbReference>
<evidence type="ECO:0008006" key="4">
    <source>
        <dbReference type="Google" id="ProtNLM"/>
    </source>
</evidence>
<evidence type="ECO:0000256" key="1">
    <source>
        <dbReference type="SAM" id="MobiDB-lite"/>
    </source>
</evidence>
<protein>
    <recommendedName>
        <fullName evidence="4">Aminotransferase-like plant mobile domain-containing protein</fullName>
    </recommendedName>
</protein>
<dbReference type="eggNOG" id="ENOG502RRPV">
    <property type="taxonomic scope" value="Eukaryota"/>
</dbReference>
<dbReference type="InterPro" id="IPR044824">
    <property type="entry name" value="MAIN-like"/>
</dbReference>
<dbReference type="GO" id="GO:0010073">
    <property type="term" value="P:meristem maintenance"/>
    <property type="evidence" value="ECO:0007669"/>
    <property type="project" value="InterPro"/>
</dbReference>
<dbReference type="PANTHER" id="PTHR46033">
    <property type="entry name" value="PROTEIN MAIN-LIKE 2"/>
    <property type="match status" value="1"/>
</dbReference>
<evidence type="ECO:0000313" key="3">
    <source>
        <dbReference type="Proteomes" id="UP000032180"/>
    </source>
</evidence>
<reference evidence="3" key="2">
    <citation type="submission" date="2013-12" db="EMBL/GenBank/DDBJ databases">
        <authorList>
            <person name="Yu Y."/>
            <person name="Lee S."/>
            <person name="de Baynast K."/>
            <person name="Wissotski M."/>
            <person name="Liu L."/>
            <person name="Talag J."/>
            <person name="Goicoechea J."/>
            <person name="Angelova A."/>
            <person name="Jetty R."/>
            <person name="Kudrna D."/>
            <person name="Golser W."/>
            <person name="Rivera L."/>
            <person name="Zhang J."/>
            <person name="Wing R."/>
        </authorList>
    </citation>
    <scope>NUCLEOTIDE SEQUENCE</scope>
</reference>
<feature type="compositionally biased region" description="Basic residues" evidence="1">
    <location>
        <begin position="466"/>
        <end position="477"/>
    </location>
</feature>
<dbReference type="EnsemblPlants" id="LPERR01G04020.1">
    <property type="protein sequence ID" value="LPERR01G04020.1"/>
    <property type="gene ID" value="LPERR01G04020"/>
</dbReference>
<sequence>MDRFVRVYSGGELVKGPNGVEFGSLPEEGLWFKGKPAFGELIDAVYKKLGWEPTQHTIRAQGRLNVGGGAHRHFIMVPVDDDMSWSNYVKAVFNGTEWNCLEIFVQAENCSLTEGIPSERAVMAIEPNYAQRQNGQPQNPELDMPFFIPSMVTASPPNAHPQNARQRKPRKSIRTFADNGGQVADSGNQDKNGTSEAVDTISYELIGQYDADHRACALASGQIYMPERVMRQFGLHQVCPPPLRDTSVELHWCRRGRVHNDWAQKHKTFVDMWEAKEQDVVMEDRPYDHSSYMDYLRWYRRSTRIRLCTPKRISIGHKGGASGGIAIADSEDPFRASQLRYTPRAHLIHSVTDKLTILAKEATSQKGCSRGECRAFVEQVTRTCVEVIADIGGSSLCDIVDLVPRSSTAAIAAVEPYAEQQRDEEEDIHHSTAPDQETESGLDSEKRSRFQNGRTQAGRKIQTRSSGKRKRGRSGSR</sequence>
<dbReference type="STRING" id="77586.A0A0D9UX77"/>
<name>A0A0D9UX77_9ORYZ</name>
<reference evidence="2" key="3">
    <citation type="submission" date="2015-04" db="UniProtKB">
        <authorList>
            <consortium name="EnsemblPlants"/>
        </authorList>
    </citation>
    <scope>IDENTIFICATION</scope>
</reference>
<keyword evidence="3" id="KW-1185">Reference proteome</keyword>
<proteinExistence type="predicted"/>
<dbReference type="AlphaFoldDB" id="A0A0D9UX77"/>
<evidence type="ECO:0000313" key="2">
    <source>
        <dbReference type="EnsemblPlants" id="LPERR01G04020.1"/>
    </source>
</evidence>
<dbReference type="Gramene" id="LPERR01G04020.1">
    <property type="protein sequence ID" value="LPERR01G04020.1"/>
    <property type="gene ID" value="LPERR01G04020"/>
</dbReference>
<dbReference type="PANTHER" id="PTHR46033:SF82">
    <property type="entry name" value="AMINOTRANSFERASE-LIKE PLANT MOBILE DOMAIN-CONTAINING PROTEIN"/>
    <property type="match status" value="1"/>
</dbReference>
<accession>A0A0D9UX77</accession>